<evidence type="ECO:0008006" key="3">
    <source>
        <dbReference type="Google" id="ProtNLM"/>
    </source>
</evidence>
<reference evidence="1 2" key="1">
    <citation type="submission" date="2015-11" db="EMBL/GenBank/DDBJ databases">
        <authorList>
            <person name="Zhang Y."/>
            <person name="Guo Z."/>
        </authorList>
    </citation>
    <scope>NUCLEOTIDE SEQUENCE [LARGE SCALE GENOMIC DNA]</scope>
    <source>
        <strain evidence="1 2">KCTC 12086</strain>
    </source>
</reference>
<dbReference type="EMBL" id="CP013187">
    <property type="protein sequence ID" value="ALO43197.1"/>
    <property type="molecule type" value="Genomic_DNA"/>
</dbReference>
<dbReference type="KEGG" id="pphe:PP2015_2710"/>
<dbReference type="PATRIC" id="fig|161398.10.peg.2767"/>
<dbReference type="RefSeq" id="WP_058030874.1">
    <property type="nucleotide sequence ID" value="NZ_CP013187.1"/>
</dbReference>
<dbReference type="AlphaFoldDB" id="A0A0S2K4L3"/>
<organism evidence="1 2">
    <name type="scientific">Pseudoalteromonas phenolica</name>
    <dbReference type="NCBI Taxonomy" id="161398"/>
    <lineage>
        <taxon>Bacteria</taxon>
        <taxon>Pseudomonadati</taxon>
        <taxon>Pseudomonadota</taxon>
        <taxon>Gammaproteobacteria</taxon>
        <taxon>Alteromonadales</taxon>
        <taxon>Pseudoalteromonadaceae</taxon>
        <taxon>Pseudoalteromonas</taxon>
    </lineage>
</organism>
<sequence>MDSLDDIIAVLESPETTKRTSSKKQKRKWREIEAFKDKQRLRKELQDLDYFADNLDLEELDLI</sequence>
<evidence type="ECO:0000313" key="1">
    <source>
        <dbReference type="EMBL" id="ALO43197.1"/>
    </source>
</evidence>
<protein>
    <recommendedName>
        <fullName evidence="3">DUF3545 domain-containing protein</fullName>
    </recommendedName>
</protein>
<dbReference type="OrthoDB" id="5918741at2"/>
<keyword evidence="2" id="KW-1185">Reference proteome</keyword>
<dbReference type="InterPro" id="IPR058059">
    <property type="entry name" value="PA3496-like"/>
</dbReference>
<name>A0A0S2K4L3_9GAMM</name>
<dbReference type="Proteomes" id="UP000061457">
    <property type="component" value="Chromosome I"/>
</dbReference>
<gene>
    <name evidence="1" type="ORF">PP2015_2710</name>
</gene>
<proteinExistence type="predicted"/>
<dbReference type="Pfam" id="PF12065">
    <property type="entry name" value="DUF3545"/>
    <property type="match status" value="1"/>
</dbReference>
<evidence type="ECO:0000313" key="2">
    <source>
        <dbReference type="Proteomes" id="UP000061457"/>
    </source>
</evidence>
<accession>A0A0S2K4L3</accession>
<dbReference type="InterPro" id="IPR021932">
    <property type="entry name" value="DUF3545"/>
</dbReference>
<dbReference type="NCBIfam" id="NF046101">
    <property type="entry name" value="PA3496_fam"/>
    <property type="match status" value="1"/>
</dbReference>